<dbReference type="GeneID" id="29117465"/>
<dbReference type="Proteomes" id="UP000077248">
    <property type="component" value="Unassembled WGS sequence"/>
</dbReference>
<gene>
    <name evidence="1" type="ORF">CC77DRAFT_48554</name>
</gene>
<protein>
    <submittedName>
        <fullName evidence="1">Uncharacterized protein</fullName>
    </submittedName>
</protein>
<accession>A0A177E5Z7</accession>
<dbReference type="AlphaFoldDB" id="A0A177E5Z7"/>
<dbReference type="RefSeq" id="XP_018391850.1">
    <property type="nucleotide sequence ID" value="XM_018531871.1"/>
</dbReference>
<evidence type="ECO:0000313" key="1">
    <source>
        <dbReference type="EMBL" id="OAG26429.1"/>
    </source>
</evidence>
<proteinExistence type="predicted"/>
<evidence type="ECO:0000313" key="2">
    <source>
        <dbReference type="Proteomes" id="UP000077248"/>
    </source>
</evidence>
<organism evidence="1 2">
    <name type="scientific">Alternaria alternata</name>
    <name type="common">Alternaria rot fungus</name>
    <name type="synonym">Torula alternata</name>
    <dbReference type="NCBI Taxonomy" id="5599"/>
    <lineage>
        <taxon>Eukaryota</taxon>
        <taxon>Fungi</taxon>
        <taxon>Dikarya</taxon>
        <taxon>Ascomycota</taxon>
        <taxon>Pezizomycotina</taxon>
        <taxon>Dothideomycetes</taxon>
        <taxon>Pleosporomycetidae</taxon>
        <taxon>Pleosporales</taxon>
        <taxon>Pleosporineae</taxon>
        <taxon>Pleosporaceae</taxon>
        <taxon>Alternaria</taxon>
        <taxon>Alternaria sect. Alternaria</taxon>
        <taxon>Alternaria alternata complex</taxon>
    </lineage>
</organism>
<name>A0A177E5Z7_ALTAL</name>
<sequence length="226" mass="24648">MASSPDISTSLLDASGKMASASTALCSRLFPCSALLRPSTGRRLFGWLKRSRGFGRISDRRNLLALRGVADSTTQLVLRQASIPAVEASSAPRKHDVSVILDRLQPSSTGSCWSCALRLARLSRWGAIRLYEGIDPSPCSSQTRLPASICGIWALHVRSVHTWFEADVQQPRNFIHRLACEDPTAGMVPILAAIRALTAKHQTCFVEPMPIAICLALRHAMEMISV</sequence>
<reference evidence="1 2" key="1">
    <citation type="submission" date="2016-05" db="EMBL/GenBank/DDBJ databases">
        <title>Comparative analysis of secretome profiles of manganese(II)-oxidizing ascomycete fungi.</title>
        <authorList>
            <consortium name="DOE Joint Genome Institute"/>
            <person name="Zeiner C.A."/>
            <person name="Purvine S.O."/>
            <person name="Zink E.M."/>
            <person name="Wu S."/>
            <person name="Pasa-Tolic L."/>
            <person name="Chaput D.L."/>
            <person name="Haridas S."/>
            <person name="Grigoriev I.V."/>
            <person name="Santelli C.M."/>
            <person name="Hansel C.M."/>
        </authorList>
    </citation>
    <scope>NUCLEOTIDE SEQUENCE [LARGE SCALE GENOMIC DNA]</scope>
    <source>
        <strain evidence="1 2">SRC1lrK2f</strain>
    </source>
</reference>
<dbReference type="EMBL" id="KV441469">
    <property type="protein sequence ID" value="OAG26429.1"/>
    <property type="molecule type" value="Genomic_DNA"/>
</dbReference>
<keyword evidence="2" id="KW-1185">Reference proteome</keyword>
<dbReference type="VEuPathDB" id="FungiDB:CC77DRAFT_48554"/>
<dbReference type="KEGG" id="aalt:CC77DRAFT_48554"/>